<evidence type="ECO:0000313" key="4">
    <source>
        <dbReference type="Proteomes" id="UP000177090"/>
    </source>
</evidence>
<dbReference type="EC" id="3.5.1.88" evidence="2"/>
<comment type="function">
    <text evidence="2">Removes the formyl group from the N-terminal Met of newly synthesized proteins. Requires at least a dipeptide for an efficient rate of reaction. N-terminal L-methionine is a prerequisite for activity but the enzyme has broad specificity at other positions.</text>
</comment>
<evidence type="ECO:0000256" key="1">
    <source>
        <dbReference type="ARBA" id="ARBA00010759"/>
    </source>
</evidence>
<dbReference type="PRINTS" id="PR01576">
    <property type="entry name" value="PDEFORMYLASE"/>
</dbReference>
<dbReference type="GO" id="GO:0046872">
    <property type="term" value="F:metal ion binding"/>
    <property type="evidence" value="ECO:0007669"/>
    <property type="project" value="UniProtKB-KW"/>
</dbReference>
<feature type="binding site" evidence="2">
    <location>
        <position position="98"/>
    </location>
    <ligand>
        <name>Fe cation</name>
        <dbReference type="ChEBI" id="CHEBI:24875"/>
    </ligand>
</feature>
<dbReference type="PANTHER" id="PTHR10458:SF22">
    <property type="entry name" value="PEPTIDE DEFORMYLASE"/>
    <property type="match status" value="1"/>
</dbReference>
<dbReference type="InterPro" id="IPR036821">
    <property type="entry name" value="Peptide_deformylase_sf"/>
</dbReference>
<dbReference type="HAMAP" id="MF_00163">
    <property type="entry name" value="Pep_deformylase"/>
    <property type="match status" value="1"/>
</dbReference>
<protein>
    <recommendedName>
        <fullName evidence="2">Peptide deformylase</fullName>
        <shortName evidence="2">PDF</shortName>
        <ecNumber evidence="2">3.5.1.88</ecNumber>
    </recommendedName>
    <alternativeName>
        <fullName evidence="2">Polypeptide deformylase</fullName>
    </alternativeName>
</protein>
<dbReference type="Proteomes" id="UP000177090">
    <property type="component" value="Unassembled WGS sequence"/>
</dbReference>
<sequence>MVRIVNRDHAALRKGAGSVPEKLFGSAKLRTILKNMKRALAREDDGVALAAPQIGLPLRIFVVSPNAYLESERDIRTVFINPRLLRVSKRTKKMEEGCLSVRWLYGEVTRAAQATVEAYDEHGKKFARGAGGLLAQIFQHELDHLDGVLFIDKAKNIREIPPHKDD</sequence>
<keyword evidence="2" id="KW-0378">Hydrolase</keyword>
<feature type="active site" evidence="2">
    <location>
        <position position="141"/>
    </location>
</feature>
<feature type="binding site" evidence="2">
    <location>
        <position position="140"/>
    </location>
    <ligand>
        <name>Fe cation</name>
        <dbReference type="ChEBI" id="CHEBI:24875"/>
    </ligand>
</feature>
<keyword evidence="2" id="KW-0408">Iron</keyword>
<comment type="similarity">
    <text evidence="1 2">Belongs to the polypeptide deformylase family.</text>
</comment>
<gene>
    <name evidence="2" type="primary">def</name>
    <name evidence="3" type="ORF">A2569_03115</name>
</gene>
<reference evidence="3 4" key="1">
    <citation type="journal article" date="2016" name="Nat. Commun.">
        <title>Thousands of microbial genomes shed light on interconnected biogeochemical processes in an aquifer system.</title>
        <authorList>
            <person name="Anantharaman K."/>
            <person name="Brown C.T."/>
            <person name="Hug L.A."/>
            <person name="Sharon I."/>
            <person name="Castelle C.J."/>
            <person name="Probst A.J."/>
            <person name="Thomas B.C."/>
            <person name="Singh A."/>
            <person name="Wilkins M.J."/>
            <person name="Karaoz U."/>
            <person name="Brodie E.L."/>
            <person name="Williams K.H."/>
            <person name="Hubbard S.S."/>
            <person name="Banfield J.F."/>
        </authorList>
    </citation>
    <scope>NUCLEOTIDE SEQUENCE [LARGE SCALE GENOMIC DNA]</scope>
</reference>
<dbReference type="GO" id="GO:0006412">
    <property type="term" value="P:translation"/>
    <property type="evidence" value="ECO:0007669"/>
    <property type="project" value="UniProtKB-UniRule"/>
</dbReference>
<comment type="cofactor">
    <cofactor evidence="2">
        <name>Fe(2+)</name>
        <dbReference type="ChEBI" id="CHEBI:29033"/>
    </cofactor>
    <text evidence="2">Binds 1 Fe(2+) ion.</text>
</comment>
<keyword evidence="2" id="KW-0648">Protein biosynthesis</keyword>
<comment type="caution">
    <text evidence="3">The sequence shown here is derived from an EMBL/GenBank/DDBJ whole genome shotgun (WGS) entry which is preliminary data.</text>
</comment>
<evidence type="ECO:0000313" key="3">
    <source>
        <dbReference type="EMBL" id="OHA60405.1"/>
    </source>
</evidence>
<dbReference type="SUPFAM" id="SSF56420">
    <property type="entry name" value="Peptide deformylase"/>
    <property type="match status" value="1"/>
</dbReference>
<dbReference type="AlphaFoldDB" id="A0A1G2QIJ9"/>
<keyword evidence="2" id="KW-0479">Metal-binding</keyword>
<dbReference type="PANTHER" id="PTHR10458">
    <property type="entry name" value="PEPTIDE DEFORMYLASE"/>
    <property type="match status" value="1"/>
</dbReference>
<name>A0A1G2QIJ9_9BACT</name>
<dbReference type="NCBIfam" id="NF001159">
    <property type="entry name" value="PRK00150.1-3"/>
    <property type="match status" value="1"/>
</dbReference>
<dbReference type="Gene3D" id="3.90.45.10">
    <property type="entry name" value="Peptide deformylase"/>
    <property type="match status" value="1"/>
</dbReference>
<evidence type="ECO:0000256" key="2">
    <source>
        <dbReference type="HAMAP-Rule" id="MF_00163"/>
    </source>
</evidence>
<organism evidence="3 4">
    <name type="scientific">Candidatus Vogelbacteria bacterium RIFOXYD1_FULL_51_18</name>
    <dbReference type="NCBI Taxonomy" id="1802440"/>
    <lineage>
        <taxon>Bacteria</taxon>
        <taxon>Candidatus Vogeliibacteriota</taxon>
    </lineage>
</organism>
<comment type="catalytic activity">
    <reaction evidence="2">
        <text>N-terminal N-formyl-L-methionyl-[peptide] + H2O = N-terminal L-methionyl-[peptide] + formate</text>
        <dbReference type="Rhea" id="RHEA:24420"/>
        <dbReference type="Rhea" id="RHEA-COMP:10639"/>
        <dbReference type="Rhea" id="RHEA-COMP:10640"/>
        <dbReference type="ChEBI" id="CHEBI:15377"/>
        <dbReference type="ChEBI" id="CHEBI:15740"/>
        <dbReference type="ChEBI" id="CHEBI:49298"/>
        <dbReference type="ChEBI" id="CHEBI:64731"/>
        <dbReference type="EC" id="3.5.1.88"/>
    </reaction>
</comment>
<dbReference type="CDD" id="cd00487">
    <property type="entry name" value="Pep_deformylase"/>
    <property type="match status" value="1"/>
</dbReference>
<dbReference type="InterPro" id="IPR023635">
    <property type="entry name" value="Peptide_deformylase"/>
</dbReference>
<dbReference type="STRING" id="1802440.A2569_03115"/>
<dbReference type="Pfam" id="PF01327">
    <property type="entry name" value="Pep_deformylase"/>
    <property type="match status" value="1"/>
</dbReference>
<dbReference type="EMBL" id="MHTL01000014">
    <property type="protein sequence ID" value="OHA60405.1"/>
    <property type="molecule type" value="Genomic_DNA"/>
</dbReference>
<dbReference type="GO" id="GO:0042586">
    <property type="term" value="F:peptide deformylase activity"/>
    <property type="evidence" value="ECO:0007669"/>
    <property type="project" value="UniProtKB-UniRule"/>
</dbReference>
<dbReference type="PIRSF" id="PIRSF004749">
    <property type="entry name" value="Pep_def"/>
    <property type="match status" value="1"/>
</dbReference>
<accession>A0A1G2QIJ9</accession>
<feature type="binding site" evidence="2">
    <location>
        <position position="144"/>
    </location>
    <ligand>
        <name>Fe cation</name>
        <dbReference type="ChEBI" id="CHEBI:24875"/>
    </ligand>
</feature>
<proteinExistence type="inferred from homology"/>
<dbReference type="NCBIfam" id="TIGR00079">
    <property type="entry name" value="pept_deformyl"/>
    <property type="match status" value="1"/>
</dbReference>